<reference evidence="3" key="1">
    <citation type="submission" date="2020-09" db="EMBL/GenBank/DDBJ databases">
        <title>A novel bacterium of genus Neiella, isolated from South China Sea.</title>
        <authorList>
            <person name="Huang H."/>
            <person name="Mo K."/>
            <person name="Hu Y."/>
        </authorList>
    </citation>
    <scope>NUCLEOTIDE SEQUENCE</scope>
    <source>
        <strain evidence="3">HB171785</strain>
    </source>
</reference>
<dbReference type="Pfam" id="PF13505">
    <property type="entry name" value="OMP_b-brl"/>
    <property type="match status" value="1"/>
</dbReference>
<keyword evidence="1" id="KW-0732">Signal</keyword>
<proteinExistence type="predicted"/>
<name>A0A8J6QIK7_9GAMM</name>
<dbReference type="EMBL" id="JACXAF010000008">
    <property type="protein sequence ID" value="MBD1389363.1"/>
    <property type="molecule type" value="Genomic_DNA"/>
</dbReference>
<evidence type="ECO:0000313" key="3">
    <source>
        <dbReference type="EMBL" id="MBD1389363.1"/>
    </source>
</evidence>
<sequence>MNRLVFGLGIACLPFATPSYAQHKVSASGYFASIDFEFDNRDLEERVSSDEGSVHYTIRYHYDLSDTWAVGIGYLRGTSDTIENVFTALLGEDVEVEYKAIQLLAEARMPLSQRNFLFAEANLSRYDHDLLIEDETVTSSDGVGGGVGVGWEYRFDNGLGSRVSLSYDRLGDEVQLWSMGFGLSYRF</sequence>
<dbReference type="AlphaFoldDB" id="A0A8J6QIK7"/>
<comment type="caution">
    <text evidence="3">The sequence shown here is derived from an EMBL/GenBank/DDBJ whole genome shotgun (WGS) entry which is preliminary data.</text>
</comment>
<dbReference type="InterPro" id="IPR011250">
    <property type="entry name" value="OMP/PagP_B-barrel"/>
</dbReference>
<dbReference type="InterPro" id="IPR027385">
    <property type="entry name" value="Beta-barrel_OMP"/>
</dbReference>
<keyword evidence="4" id="KW-1185">Reference proteome</keyword>
<evidence type="ECO:0000313" key="4">
    <source>
        <dbReference type="Proteomes" id="UP000638014"/>
    </source>
</evidence>
<organism evidence="3 4">
    <name type="scientific">Neiella litorisoli</name>
    <dbReference type="NCBI Taxonomy" id="2771431"/>
    <lineage>
        <taxon>Bacteria</taxon>
        <taxon>Pseudomonadati</taxon>
        <taxon>Pseudomonadota</taxon>
        <taxon>Gammaproteobacteria</taxon>
        <taxon>Alteromonadales</taxon>
        <taxon>Echinimonadaceae</taxon>
        <taxon>Neiella</taxon>
    </lineage>
</organism>
<dbReference type="Gene3D" id="2.40.160.20">
    <property type="match status" value="1"/>
</dbReference>
<dbReference type="SUPFAM" id="SSF56925">
    <property type="entry name" value="OMPA-like"/>
    <property type="match status" value="1"/>
</dbReference>
<evidence type="ECO:0000256" key="1">
    <source>
        <dbReference type="ARBA" id="ARBA00022729"/>
    </source>
</evidence>
<gene>
    <name evidence="3" type="ORF">IC617_07990</name>
</gene>
<dbReference type="Proteomes" id="UP000638014">
    <property type="component" value="Unassembled WGS sequence"/>
</dbReference>
<protein>
    <submittedName>
        <fullName evidence="3">Outer membrane beta-barrel protein</fullName>
    </submittedName>
</protein>
<dbReference type="RefSeq" id="WP_191144459.1">
    <property type="nucleotide sequence ID" value="NZ_JACXAF010000008.1"/>
</dbReference>
<evidence type="ECO:0000259" key="2">
    <source>
        <dbReference type="Pfam" id="PF13505"/>
    </source>
</evidence>
<accession>A0A8J6QIK7</accession>
<feature type="domain" description="Outer membrane protein beta-barrel" evidence="2">
    <location>
        <begin position="8"/>
        <end position="187"/>
    </location>
</feature>